<evidence type="ECO:0000313" key="4">
    <source>
        <dbReference type="Proteomes" id="UP000198723"/>
    </source>
</evidence>
<evidence type="ECO:0000256" key="1">
    <source>
        <dbReference type="ARBA" id="ARBA00023002"/>
    </source>
</evidence>
<dbReference type="GO" id="GO:0016491">
    <property type="term" value="F:oxidoreductase activity"/>
    <property type="evidence" value="ECO:0007669"/>
    <property type="project" value="UniProtKB-KW"/>
</dbReference>
<dbReference type="SUPFAM" id="SSF55347">
    <property type="entry name" value="Glyceraldehyde-3-phosphate dehydrogenase-like, C-terminal domain"/>
    <property type="match status" value="1"/>
</dbReference>
<dbReference type="AlphaFoldDB" id="A0A1C3Y2F0"/>
<sequence>MKIGLVGAAHWASEIHAPGLAGDPDVTFVGVWARDRAKAAALADTHTVGAFDNFDELLDEVDAVSFAVAPGAQATLAKRAAERGKHVLLEKPIALNLDDGIALNDAIGNSGVRSVVFLTRLFHPRLRSQLASAAQARGLMHGKVRIVANSMRVLSPYNNSQWRHDPHAALWDLGPHALSVLQSVLGGISDVCAKFDAKGHVLLFARHEGGATSYAELALTALDADLASDTAFVGSEGKIELPQIDMINGGAAEAYREAIRQLVSGNQEEPYCDASYGLQLLRLLAECDEQLRNAHRASTLTLGGGDQGHHAG</sequence>
<dbReference type="RefSeq" id="WP_092750405.1">
    <property type="nucleotide sequence ID" value="NZ_FMAJ01000005.1"/>
</dbReference>
<dbReference type="Gene3D" id="3.40.50.720">
    <property type="entry name" value="NAD(P)-binding Rossmann-like Domain"/>
    <property type="match status" value="1"/>
</dbReference>
<dbReference type="EMBL" id="FMAJ01000005">
    <property type="protein sequence ID" value="SCB58619.1"/>
    <property type="molecule type" value="Genomic_DNA"/>
</dbReference>
<evidence type="ECO:0000313" key="3">
    <source>
        <dbReference type="EMBL" id="SCB58619.1"/>
    </source>
</evidence>
<dbReference type="Gene3D" id="3.30.360.10">
    <property type="entry name" value="Dihydrodipicolinate Reductase, domain 2"/>
    <property type="match status" value="1"/>
</dbReference>
<keyword evidence="1" id="KW-0560">Oxidoreductase</keyword>
<dbReference type="STRING" id="1138170.GA0061105_10586"/>
<dbReference type="InterPro" id="IPR000683">
    <property type="entry name" value="Gfo/Idh/MocA-like_OxRdtase_N"/>
</dbReference>
<gene>
    <name evidence="3" type="ORF">GA0061105_10586</name>
</gene>
<feature type="domain" description="Gfo/Idh/MocA-like oxidoreductase N-terminal" evidence="2">
    <location>
        <begin position="1"/>
        <end position="113"/>
    </location>
</feature>
<evidence type="ECO:0000259" key="2">
    <source>
        <dbReference type="Pfam" id="PF01408"/>
    </source>
</evidence>
<dbReference type="Pfam" id="PF01408">
    <property type="entry name" value="GFO_IDH_MocA"/>
    <property type="match status" value="1"/>
</dbReference>
<dbReference type="InterPro" id="IPR036291">
    <property type="entry name" value="NAD(P)-bd_dom_sf"/>
</dbReference>
<dbReference type="PANTHER" id="PTHR43818">
    <property type="entry name" value="BCDNA.GH03377"/>
    <property type="match status" value="1"/>
</dbReference>
<reference evidence="3 4" key="1">
    <citation type="submission" date="2016-08" db="EMBL/GenBank/DDBJ databases">
        <authorList>
            <person name="Seilhamer J.J."/>
        </authorList>
    </citation>
    <scope>NUCLEOTIDE SEQUENCE [LARGE SCALE GENOMIC DNA]</scope>
    <source>
        <strain evidence="3 4">HBR26</strain>
    </source>
</reference>
<dbReference type="Proteomes" id="UP000198723">
    <property type="component" value="Unassembled WGS sequence"/>
</dbReference>
<accession>A0A1C3Y2F0</accession>
<dbReference type="PANTHER" id="PTHR43818:SF11">
    <property type="entry name" value="BCDNA.GH03377"/>
    <property type="match status" value="1"/>
</dbReference>
<proteinExistence type="predicted"/>
<protein>
    <submittedName>
        <fullName evidence="3">Predicted dehydrogenase</fullName>
    </submittedName>
</protein>
<dbReference type="GO" id="GO:0000166">
    <property type="term" value="F:nucleotide binding"/>
    <property type="evidence" value="ECO:0007669"/>
    <property type="project" value="InterPro"/>
</dbReference>
<name>A0A1C3Y2F0_9HYPH</name>
<dbReference type="InterPro" id="IPR050463">
    <property type="entry name" value="Gfo/Idh/MocA_oxidrdct_glycsds"/>
</dbReference>
<dbReference type="SUPFAM" id="SSF51735">
    <property type="entry name" value="NAD(P)-binding Rossmann-fold domains"/>
    <property type="match status" value="1"/>
</dbReference>
<organism evidence="3 4">
    <name type="scientific">Rhizobium aethiopicum</name>
    <dbReference type="NCBI Taxonomy" id="1138170"/>
    <lineage>
        <taxon>Bacteria</taxon>
        <taxon>Pseudomonadati</taxon>
        <taxon>Pseudomonadota</taxon>
        <taxon>Alphaproteobacteria</taxon>
        <taxon>Hyphomicrobiales</taxon>
        <taxon>Rhizobiaceae</taxon>
        <taxon>Rhizobium/Agrobacterium group</taxon>
        <taxon>Rhizobium</taxon>
    </lineage>
</organism>